<dbReference type="AlphaFoldDB" id="A0AAD4CE52"/>
<gene>
    <name evidence="2" type="ORF">FE257_002236</name>
</gene>
<evidence type="ECO:0000256" key="1">
    <source>
        <dbReference type="SAM" id="MobiDB-lite"/>
    </source>
</evidence>
<reference evidence="2" key="2">
    <citation type="submission" date="2020-02" db="EMBL/GenBank/DDBJ databases">
        <authorList>
            <person name="Gilchrist C.L.M."/>
            <person name="Chooi Y.-H."/>
        </authorList>
    </citation>
    <scope>NUCLEOTIDE SEQUENCE</scope>
    <source>
        <strain evidence="2">MST-FP2251</strain>
    </source>
</reference>
<dbReference type="Proteomes" id="UP001194746">
    <property type="component" value="Unassembled WGS sequence"/>
</dbReference>
<feature type="region of interest" description="Disordered" evidence="1">
    <location>
        <begin position="342"/>
        <end position="399"/>
    </location>
</feature>
<sequence>MLYFLPQIAPSSLQHLPHHPLQTKNYTTGYHLSNGVLRLSQVPIKLMEPQAFLNSILSIGPYRTLCSSWSTGHADYREHQKGSSAISHIIRNRFSNEASTRNSFKLTSKSPKPVQSLVSAPDIEGSLMSEKGYDSDAHFLTTPKQTIDRTAKQPLSQSSIWGRESPVEQSLHESEWELPLEHPYGTLGQDSRVFGPIESGRLYMTPQAQHDPLFQRTNNELTYIEHGFGQPNHASSCLQGPDPRDPIAAVHAAEEPRFHRNLSTSTGSTNGDDQYYEASGHAHISSGHTLTPPLSNDPLIGPYSQLSVKKRRQNPPAQRREEVHSIHLGDINIPKLLALSSPSSSRATSQVQPLGDRAGRASASDQYDDLKDWGNIRPSGEVAPQQDKGVPSSYSRTSLMSGPHKYRFESRVFNHLYRKSSMEHPSTQALIDLNKSRPYDTQTAVTNFVPPATDSASDALEPARTNICLSPGMIDQSNELDGNFASSRKVWIICSMYLRGKSTQNDGHFREAGHYAEHEAYGLEDELEQRSCVGAHSKSLIGEDEEESTMFLDETYDIQISNSAETGSDQGNPKHMSGTSSNTKAGEWVEAYHDYMKTHSIFD</sequence>
<organism evidence="2 3">
    <name type="scientific">Aspergillus nanangensis</name>
    <dbReference type="NCBI Taxonomy" id="2582783"/>
    <lineage>
        <taxon>Eukaryota</taxon>
        <taxon>Fungi</taxon>
        <taxon>Dikarya</taxon>
        <taxon>Ascomycota</taxon>
        <taxon>Pezizomycotina</taxon>
        <taxon>Eurotiomycetes</taxon>
        <taxon>Eurotiomycetidae</taxon>
        <taxon>Eurotiales</taxon>
        <taxon>Aspergillaceae</taxon>
        <taxon>Aspergillus</taxon>
        <taxon>Aspergillus subgen. Circumdati</taxon>
    </lineage>
</organism>
<dbReference type="EMBL" id="VCAU01000131">
    <property type="protein sequence ID" value="KAF9884178.1"/>
    <property type="molecule type" value="Genomic_DNA"/>
</dbReference>
<evidence type="ECO:0000313" key="3">
    <source>
        <dbReference type="Proteomes" id="UP001194746"/>
    </source>
</evidence>
<protein>
    <submittedName>
        <fullName evidence="2">Uncharacterized protein</fullName>
    </submittedName>
</protein>
<evidence type="ECO:0000313" key="2">
    <source>
        <dbReference type="EMBL" id="KAF9884178.1"/>
    </source>
</evidence>
<reference evidence="2" key="1">
    <citation type="journal article" date="2019" name="Beilstein J. Org. Chem.">
        <title>Nanangenines: drimane sesquiterpenoids as the dominant metabolite cohort of a novel Australian fungus, Aspergillus nanangensis.</title>
        <authorList>
            <person name="Lacey H.J."/>
            <person name="Gilchrist C.L.M."/>
            <person name="Crombie A."/>
            <person name="Kalaitzis J.A."/>
            <person name="Vuong D."/>
            <person name="Rutledge P.J."/>
            <person name="Turner P."/>
            <person name="Pitt J.I."/>
            <person name="Lacey E."/>
            <person name="Chooi Y.H."/>
            <person name="Piggott A.M."/>
        </authorList>
    </citation>
    <scope>NUCLEOTIDE SEQUENCE</scope>
    <source>
        <strain evidence="2">MST-FP2251</strain>
    </source>
</reference>
<accession>A0AAD4CE52</accession>
<feature type="region of interest" description="Disordered" evidence="1">
    <location>
        <begin position="563"/>
        <end position="582"/>
    </location>
</feature>
<name>A0AAD4CE52_ASPNN</name>
<keyword evidence="3" id="KW-1185">Reference proteome</keyword>
<proteinExistence type="predicted"/>
<comment type="caution">
    <text evidence="2">The sequence shown here is derived from an EMBL/GenBank/DDBJ whole genome shotgun (WGS) entry which is preliminary data.</text>
</comment>